<keyword evidence="8" id="KW-0805">Transcription regulation</keyword>
<dbReference type="InterPro" id="IPR036638">
    <property type="entry name" value="HLH_DNA-bd_sf"/>
</dbReference>
<evidence type="ECO:0000259" key="16">
    <source>
        <dbReference type="PROSITE" id="PS50888"/>
    </source>
</evidence>
<dbReference type="Pfam" id="PF02931">
    <property type="entry name" value="Neur_chan_LBD"/>
    <property type="match status" value="1"/>
</dbReference>
<dbReference type="InterPro" id="IPR038050">
    <property type="entry name" value="Neuro_actylchol_rec"/>
</dbReference>
<sequence length="784" mass="91245">METMKGCHWLNGIGRRLKNAYSDTSLMVQEQNFDFDAYSNFENIYNNQTALNFHINGNESSHGMMNAVMNHEAFPYTENCHISESSAELFLTDKGNYSSESMGFSSAADLQCNGDENNFDFLTQVAIPPPPKKQEKKIKKRYRNREVQLRQRRAANLRERRRMQSINDAFDGLRHRIPTLPYEKRLSKVDTLKLAIGYIQFLQEVLEKEPNELPCDLLSSNNRSSGLSETIFLSGTEEKINNQYANAQQHFQKQSQIGVHSMSWSRNDSKYENGNTFTAKLWIPEKIMTNFFTYAWVYLFVVRMLPSFGVSYAYTEHHSLWKAEFPRCAKDSEIIERLLSTYNRNKVPGGMASVKLEVWVQEITSISDITSDFNIDLYVSELWLDPALSYSHMNPCKQNLSLNNEILKHLWTPNSCFINSKTAEIHESPFPNIFLLIYPNGTVWTNYRLTLTGPCTMDLTAFPFDSVTCQLTFESFNYNTDEVKMSWTDIGVEPMREKMELADYMLENIVNFRNEVSYPAGKWHELTMQFKFKRRPGWYILQAYLPTFLTIFISWIAFCLGTKAIPARTMLGVNALLAMTFQFGNVIRNLPRVSYVKAIDVWMLSCMTFVFCSLLELAWVGYLSRKANGFKRPPTPAAKNQSSHRHKRKKTVILKNEPKNYGTMNFDMENFHSTHLNRNNSHTNVTTAFPFFDSDDPYEYRPPGLQRQMNVNLFPKSYSYLCKCQQRLNQSNSYNKLKETTANQTDNQFYDYDSLALKIDHISCFVFPTLFVLFNIFYWCYYLT</sequence>
<dbReference type="CDD" id="cd19049">
    <property type="entry name" value="LGIC_TM_anion"/>
    <property type="match status" value="1"/>
</dbReference>
<dbReference type="Gene3D" id="4.10.280.10">
    <property type="entry name" value="Helix-loop-helix DNA-binding domain"/>
    <property type="match status" value="1"/>
</dbReference>
<evidence type="ECO:0000256" key="9">
    <source>
        <dbReference type="ARBA" id="ARBA00023065"/>
    </source>
</evidence>
<evidence type="ECO:0000256" key="11">
    <source>
        <dbReference type="ARBA" id="ARBA00023136"/>
    </source>
</evidence>
<gene>
    <name evidence="17" type="primary">lgc-50</name>
    <name evidence="17" type="ORF">T11_12931</name>
</gene>
<evidence type="ECO:0000256" key="15">
    <source>
        <dbReference type="RuleBase" id="RU000687"/>
    </source>
</evidence>
<keyword evidence="10" id="KW-0238">DNA-binding</keyword>
<comment type="similarity">
    <text evidence="15">Belongs to the ligand-gated ion channel (TC 1.A.9) family.</text>
</comment>
<evidence type="ECO:0000256" key="4">
    <source>
        <dbReference type="ARBA" id="ARBA00022475"/>
    </source>
</evidence>
<feature type="domain" description="BHLH" evidence="16">
    <location>
        <begin position="150"/>
        <end position="202"/>
    </location>
</feature>
<feature type="transmembrane region" description="Helical" evidence="15">
    <location>
        <begin position="765"/>
        <end position="783"/>
    </location>
</feature>
<dbReference type="Pfam" id="PF02932">
    <property type="entry name" value="Neur_chan_memb"/>
    <property type="match status" value="1"/>
</dbReference>
<evidence type="ECO:0000256" key="6">
    <source>
        <dbReference type="ARBA" id="ARBA00022729"/>
    </source>
</evidence>
<reference evidence="17 18" key="1">
    <citation type="submission" date="2015-01" db="EMBL/GenBank/DDBJ databases">
        <title>Evolution of Trichinella species and genotypes.</title>
        <authorList>
            <person name="Korhonen P.K."/>
            <person name="Edoardo P."/>
            <person name="Giuseppe L.R."/>
            <person name="Gasser R.B."/>
        </authorList>
    </citation>
    <scope>NUCLEOTIDE SEQUENCE [LARGE SCALE GENOMIC DNA]</scope>
    <source>
        <strain evidence="17">ISS1029</strain>
    </source>
</reference>
<dbReference type="CDD" id="cd18990">
    <property type="entry name" value="LGIC_ECD_GABAAR"/>
    <property type="match status" value="1"/>
</dbReference>
<keyword evidence="13" id="KW-0539">Nucleus</keyword>
<dbReference type="InterPro" id="IPR036719">
    <property type="entry name" value="Neuro-gated_channel_TM_sf"/>
</dbReference>
<keyword evidence="3 15" id="KW-0813">Transport</keyword>
<dbReference type="Gene3D" id="1.20.58.390">
    <property type="entry name" value="Neurotransmitter-gated ion-channel transmembrane domain"/>
    <property type="match status" value="1"/>
</dbReference>
<dbReference type="CDD" id="cd11417">
    <property type="entry name" value="bHLH_TS_PTF1A"/>
    <property type="match status" value="1"/>
</dbReference>
<keyword evidence="18" id="KW-1185">Reference proteome</keyword>
<dbReference type="PANTHER" id="PTHR18945">
    <property type="entry name" value="NEUROTRANSMITTER GATED ION CHANNEL"/>
    <property type="match status" value="1"/>
</dbReference>
<dbReference type="OrthoDB" id="407674at2759"/>
<feature type="transmembrane region" description="Helical" evidence="15">
    <location>
        <begin position="538"/>
        <end position="558"/>
    </location>
</feature>
<proteinExistence type="inferred from homology"/>
<evidence type="ECO:0000256" key="14">
    <source>
        <dbReference type="ARBA" id="ARBA00023303"/>
    </source>
</evidence>
<dbReference type="InterPro" id="IPR018000">
    <property type="entry name" value="Neurotransmitter_ion_chnl_CS"/>
</dbReference>
<evidence type="ECO:0000256" key="7">
    <source>
        <dbReference type="ARBA" id="ARBA00022989"/>
    </source>
</evidence>
<comment type="caution">
    <text evidence="17">The sequence shown here is derived from an EMBL/GenBank/DDBJ whole genome shotgun (WGS) entry which is preliminary data.</text>
</comment>
<dbReference type="GO" id="GO:0003677">
    <property type="term" value="F:DNA binding"/>
    <property type="evidence" value="ECO:0007669"/>
    <property type="project" value="UniProtKB-KW"/>
</dbReference>
<dbReference type="GO" id="GO:0005886">
    <property type="term" value="C:plasma membrane"/>
    <property type="evidence" value="ECO:0007669"/>
    <property type="project" value="UniProtKB-SubCell"/>
</dbReference>
<comment type="subcellular location">
    <subcellularLocation>
        <location evidence="2">Cell membrane</location>
    </subcellularLocation>
    <subcellularLocation>
        <location evidence="1">Membrane</location>
        <topology evidence="1">Multi-pass membrane protein</topology>
    </subcellularLocation>
</comment>
<dbReference type="SUPFAM" id="SSF90112">
    <property type="entry name" value="Neurotransmitter-gated ion-channel transmembrane pore"/>
    <property type="match status" value="1"/>
</dbReference>
<evidence type="ECO:0000313" key="17">
    <source>
        <dbReference type="EMBL" id="KRZ18811.1"/>
    </source>
</evidence>
<dbReference type="Pfam" id="PF00010">
    <property type="entry name" value="HLH"/>
    <property type="match status" value="1"/>
</dbReference>
<dbReference type="PROSITE" id="PS50888">
    <property type="entry name" value="BHLH"/>
    <property type="match status" value="1"/>
</dbReference>
<dbReference type="PROSITE" id="PS00236">
    <property type="entry name" value="NEUROTR_ION_CHANNEL"/>
    <property type="match status" value="1"/>
</dbReference>
<dbReference type="SMART" id="SM00353">
    <property type="entry name" value="HLH"/>
    <property type="match status" value="1"/>
</dbReference>
<keyword evidence="7 15" id="KW-1133">Transmembrane helix</keyword>
<evidence type="ECO:0000313" key="18">
    <source>
        <dbReference type="Proteomes" id="UP000055024"/>
    </source>
</evidence>
<dbReference type="Gene3D" id="2.70.170.10">
    <property type="entry name" value="Neurotransmitter-gated ion-channel ligand-binding domain"/>
    <property type="match status" value="1"/>
</dbReference>
<protein>
    <submittedName>
        <fullName evidence="17">Ligand-gated ion channel 50</fullName>
    </submittedName>
</protein>
<dbReference type="InterPro" id="IPR006028">
    <property type="entry name" value="GABAA/Glycine_rcpt"/>
</dbReference>
<feature type="transmembrane region" description="Helical" evidence="15">
    <location>
        <begin position="599"/>
        <end position="622"/>
    </location>
</feature>
<dbReference type="FunFam" id="4.10.280.10:FF:000035">
    <property type="entry name" value="Pancreas-specific transcription factor 1a"/>
    <property type="match status" value="1"/>
</dbReference>
<keyword evidence="4" id="KW-1003">Cell membrane</keyword>
<keyword evidence="12" id="KW-0804">Transcription</keyword>
<dbReference type="InterPro" id="IPR006201">
    <property type="entry name" value="Neur_channel"/>
</dbReference>
<dbReference type="EMBL" id="JYDP01000002">
    <property type="protein sequence ID" value="KRZ18811.1"/>
    <property type="molecule type" value="Genomic_DNA"/>
</dbReference>
<dbReference type="SUPFAM" id="SSF47459">
    <property type="entry name" value="HLH, helix-loop-helix DNA-binding domain"/>
    <property type="match status" value="1"/>
</dbReference>
<name>A0A0V1I7H4_9BILA</name>
<evidence type="ECO:0000256" key="2">
    <source>
        <dbReference type="ARBA" id="ARBA00004236"/>
    </source>
</evidence>
<dbReference type="InterPro" id="IPR011598">
    <property type="entry name" value="bHLH_dom"/>
</dbReference>
<dbReference type="STRING" id="268475.A0A0V1I7H4"/>
<dbReference type="AlphaFoldDB" id="A0A0V1I7H4"/>
<dbReference type="Proteomes" id="UP000055024">
    <property type="component" value="Unassembled WGS sequence"/>
</dbReference>
<dbReference type="GO" id="GO:0004888">
    <property type="term" value="F:transmembrane signaling receptor activity"/>
    <property type="evidence" value="ECO:0007669"/>
    <property type="project" value="InterPro"/>
</dbReference>
<keyword evidence="5 15" id="KW-0812">Transmembrane</keyword>
<evidence type="ECO:0000256" key="8">
    <source>
        <dbReference type="ARBA" id="ARBA00023015"/>
    </source>
</evidence>
<keyword evidence="6" id="KW-0732">Signal</keyword>
<dbReference type="InterPro" id="IPR006029">
    <property type="entry name" value="Neurotrans-gated_channel_TM"/>
</dbReference>
<dbReference type="InterPro" id="IPR036734">
    <property type="entry name" value="Neur_chan_lig-bd_sf"/>
</dbReference>
<evidence type="ECO:0000256" key="1">
    <source>
        <dbReference type="ARBA" id="ARBA00004141"/>
    </source>
</evidence>
<evidence type="ECO:0000256" key="13">
    <source>
        <dbReference type="ARBA" id="ARBA00023242"/>
    </source>
</evidence>
<accession>A0A0V1I7H4</accession>
<keyword evidence="9 15" id="KW-0406">Ion transport</keyword>
<feature type="transmembrane region" description="Helical" evidence="15">
    <location>
        <begin position="570"/>
        <end position="587"/>
    </location>
</feature>
<organism evidence="17 18">
    <name type="scientific">Trichinella zimbabwensis</name>
    <dbReference type="NCBI Taxonomy" id="268475"/>
    <lineage>
        <taxon>Eukaryota</taxon>
        <taxon>Metazoa</taxon>
        <taxon>Ecdysozoa</taxon>
        <taxon>Nematoda</taxon>
        <taxon>Enoplea</taxon>
        <taxon>Dorylaimia</taxon>
        <taxon>Trichinellida</taxon>
        <taxon>Trichinellidae</taxon>
        <taxon>Trichinella</taxon>
    </lineage>
</organism>
<dbReference type="PRINTS" id="PR00253">
    <property type="entry name" value="GABAARECEPTR"/>
</dbReference>
<evidence type="ECO:0000256" key="12">
    <source>
        <dbReference type="ARBA" id="ARBA00023163"/>
    </source>
</evidence>
<evidence type="ECO:0000256" key="10">
    <source>
        <dbReference type="ARBA" id="ARBA00023125"/>
    </source>
</evidence>
<dbReference type="SUPFAM" id="SSF63712">
    <property type="entry name" value="Nicotinic receptor ligand binding domain-like"/>
    <property type="match status" value="1"/>
</dbReference>
<keyword evidence="11 15" id="KW-0472">Membrane</keyword>
<dbReference type="GO" id="GO:0005230">
    <property type="term" value="F:extracellular ligand-gated monoatomic ion channel activity"/>
    <property type="evidence" value="ECO:0007669"/>
    <property type="project" value="InterPro"/>
</dbReference>
<dbReference type="InterPro" id="IPR006202">
    <property type="entry name" value="Neur_chan_lig-bd"/>
</dbReference>
<evidence type="ECO:0000256" key="5">
    <source>
        <dbReference type="ARBA" id="ARBA00022692"/>
    </source>
</evidence>
<dbReference type="PRINTS" id="PR00252">
    <property type="entry name" value="NRIONCHANNEL"/>
</dbReference>
<keyword evidence="14 15" id="KW-0407">Ion channel</keyword>
<dbReference type="GO" id="GO:0046983">
    <property type="term" value="F:protein dimerization activity"/>
    <property type="evidence" value="ECO:0007669"/>
    <property type="project" value="InterPro"/>
</dbReference>
<evidence type="ECO:0000256" key="3">
    <source>
        <dbReference type="ARBA" id="ARBA00022448"/>
    </source>
</evidence>